<evidence type="ECO:0000256" key="4">
    <source>
        <dbReference type="ARBA" id="ARBA00023163"/>
    </source>
</evidence>
<evidence type="ECO:0000256" key="1">
    <source>
        <dbReference type="ARBA" id="ARBA00009437"/>
    </source>
</evidence>
<dbReference type="AlphaFoldDB" id="A0A9X3ADV3"/>
<dbReference type="GO" id="GO:0032993">
    <property type="term" value="C:protein-DNA complex"/>
    <property type="evidence" value="ECO:0007669"/>
    <property type="project" value="TreeGrafter"/>
</dbReference>
<evidence type="ECO:0000313" key="7">
    <source>
        <dbReference type="Proteomes" id="UP001141259"/>
    </source>
</evidence>
<sequence>MPRQHDLSTSLLGVFVEVARLGSFTAAAAELDYTQSAVSRQISALEAEAGAVLFDRLPRGVRLTELGRRLLGHAQVVLEHLGAARRELADLQELTTGRLRVGAFATADAALVPRAVATFRRRHPDVTVTLREAFSQVLVGLLGKGEVDVAVVSYPTARQVEGVDLRWLCDDHMHVALPRGHRLAGVRQVRLTDLADEEWIAGSSRPEDTLISSCLRTGFRPRIGFVARDWIAKQGFVAAGVGITLIPSLIADAVRPDLVLARLHPDDIPPRQVYAATATGVTPSPATRAFLSIVDGPGAVDGVSRR</sequence>
<reference evidence="6" key="1">
    <citation type="submission" date="2022-08" db="EMBL/GenBank/DDBJ databases">
        <authorList>
            <person name="Tistechok S."/>
            <person name="Samborskyy M."/>
            <person name="Roman I."/>
        </authorList>
    </citation>
    <scope>NUCLEOTIDE SEQUENCE</scope>
    <source>
        <strain evidence="6">DSM 103496</strain>
    </source>
</reference>
<comment type="similarity">
    <text evidence="1">Belongs to the LysR transcriptional regulatory family.</text>
</comment>
<dbReference type="Gene3D" id="3.40.190.10">
    <property type="entry name" value="Periplasmic binding protein-like II"/>
    <property type="match status" value="2"/>
</dbReference>
<evidence type="ECO:0000256" key="3">
    <source>
        <dbReference type="ARBA" id="ARBA00023125"/>
    </source>
</evidence>
<dbReference type="EMBL" id="JANYMP010000001">
    <property type="protein sequence ID" value="MCS7475260.1"/>
    <property type="molecule type" value="Genomic_DNA"/>
</dbReference>
<dbReference type="PRINTS" id="PR00039">
    <property type="entry name" value="HTHLYSR"/>
</dbReference>
<keyword evidence="2" id="KW-0805">Transcription regulation</keyword>
<dbReference type="Pfam" id="PF03466">
    <property type="entry name" value="LysR_substrate"/>
    <property type="match status" value="1"/>
</dbReference>
<dbReference type="GO" id="GO:0003677">
    <property type="term" value="F:DNA binding"/>
    <property type="evidence" value="ECO:0007669"/>
    <property type="project" value="UniProtKB-KW"/>
</dbReference>
<dbReference type="Proteomes" id="UP001141259">
    <property type="component" value="Unassembled WGS sequence"/>
</dbReference>
<dbReference type="CDD" id="cd08423">
    <property type="entry name" value="PBP2_LTTR_like_6"/>
    <property type="match status" value="1"/>
</dbReference>
<keyword evidence="7" id="KW-1185">Reference proteome</keyword>
<evidence type="ECO:0000259" key="5">
    <source>
        <dbReference type="PROSITE" id="PS50931"/>
    </source>
</evidence>
<proteinExistence type="inferred from homology"/>
<dbReference type="PROSITE" id="PS50931">
    <property type="entry name" value="HTH_LYSR"/>
    <property type="match status" value="1"/>
</dbReference>
<dbReference type="SUPFAM" id="SSF53850">
    <property type="entry name" value="Periplasmic binding protein-like II"/>
    <property type="match status" value="1"/>
</dbReference>
<evidence type="ECO:0000256" key="2">
    <source>
        <dbReference type="ARBA" id="ARBA00023015"/>
    </source>
</evidence>
<dbReference type="SUPFAM" id="SSF46785">
    <property type="entry name" value="Winged helix' DNA-binding domain"/>
    <property type="match status" value="1"/>
</dbReference>
<gene>
    <name evidence="6" type="ORF">NZH93_00210</name>
</gene>
<dbReference type="RefSeq" id="WP_259620785.1">
    <property type="nucleotide sequence ID" value="NZ_JANYMP010000001.1"/>
</dbReference>
<protein>
    <submittedName>
        <fullName evidence="6">LysR substrate-binding domain-containing protein</fullName>
    </submittedName>
</protein>
<dbReference type="PANTHER" id="PTHR30346">
    <property type="entry name" value="TRANSCRIPTIONAL DUAL REGULATOR HCAR-RELATED"/>
    <property type="match status" value="1"/>
</dbReference>
<dbReference type="Pfam" id="PF00126">
    <property type="entry name" value="HTH_1"/>
    <property type="match status" value="1"/>
</dbReference>
<keyword evidence="3" id="KW-0238">DNA-binding</keyword>
<dbReference type="GO" id="GO:0003700">
    <property type="term" value="F:DNA-binding transcription factor activity"/>
    <property type="evidence" value="ECO:0007669"/>
    <property type="project" value="InterPro"/>
</dbReference>
<dbReference type="Gene3D" id="1.10.10.10">
    <property type="entry name" value="Winged helix-like DNA-binding domain superfamily/Winged helix DNA-binding domain"/>
    <property type="match status" value="1"/>
</dbReference>
<accession>A0A9X3ADV3</accession>
<dbReference type="InterPro" id="IPR036390">
    <property type="entry name" value="WH_DNA-bd_sf"/>
</dbReference>
<evidence type="ECO:0000313" key="6">
    <source>
        <dbReference type="EMBL" id="MCS7475260.1"/>
    </source>
</evidence>
<dbReference type="InterPro" id="IPR000847">
    <property type="entry name" value="LysR_HTH_N"/>
</dbReference>
<dbReference type="FunFam" id="1.10.10.10:FF:000001">
    <property type="entry name" value="LysR family transcriptional regulator"/>
    <property type="match status" value="1"/>
</dbReference>
<dbReference type="InterPro" id="IPR005119">
    <property type="entry name" value="LysR_subst-bd"/>
</dbReference>
<organism evidence="6 7">
    <name type="scientific">Umezawaea endophytica</name>
    <dbReference type="NCBI Taxonomy" id="1654476"/>
    <lineage>
        <taxon>Bacteria</taxon>
        <taxon>Bacillati</taxon>
        <taxon>Actinomycetota</taxon>
        <taxon>Actinomycetes</taxon>
        <taxon>Pseudonocardiales</taxon>
        <taxon>Pseudonocardiaceae</taxon>
        <taxon>Umezawaea</taxon>
    </lineage>
</organism>
<keyword evidence="4" id="KW-0804">Transcription</keyword>
<name>A0A9X3ADV3_9PSEU</name>
<dbReference type="InterPro" id="IPR036388">
    <property type="entry name" value="WH-like_DNA-bd_sf"/>
</dbReference>
<feature type="domain" description="HTH lysR-type" evidence="5">
    <location>
        <begin position="7"/>
        <end position="64"/>
    </location>
</feature>
<comment type="caution">
    <text evidence="6">The sequence shown here is derived from an EMBL/GenBank/DDBJ whole genome shotgun (WGS) entry which is preliminary data.</text>
</comment>
<dbReference type="PANTHER" id="PTHR30346:SF29">
    <property type="entry name" value="LYSR SUBSTRATE-BINDING"/>
    <property type="match status" value="1"/>
</dbReference>